<gene>
    <name evidence="1" type="ORF">IV203_008089</name>
</gene>
<organism evidence="1 2">
    <name type="scientific">Nitzschia inconspicua</name>
    <dbReference type="NCBI Taxonomy" id="303405"/>
    <lineage>
        <taxon>Eukaryota</taxon>
        <taxon>Sar</taxon>
        <taxon>Stramenopiles</taxon>
        <taxon>Ochrophyta</taxon>
        <taxon>Bacillariophyta</taxon>
        <taxon>Bacillariophyceae</taxon>
        <taxon>Bacillariophycidae</taxon>
        <taxon>Bacillariales</taxon>
        <taxon>Bacillariaceae</taxon>
        <taxon>Nitzschia</taxon>
    </lineage>
</organism>
<dbReference type="EMBL" id="JAGRRH010000017">
    <property type="protein sequence ID" value="KAG7352041.1"/>
    <property type="molecule type" value="Genomic_DNA"/>
</dbReference>
<dbReference type="Proteomes" id="UP000693970">
    <property type="component" value="Unassembled WGS sequence"/>
</dbReference>
<comment type="caution">
    <text evidence="1">The sequence shown here is derived from an EMBL/GenBank/DDBJ whole genome shotgun (WGS) entry which is preliminary data.</text>
</comment>
<proteinExistence type="predicted"/>
<reference evidence="1" key="2">
    <citation type="submission" date="2021-04" db="EMBL/GenBank/DDBJ databases">
        <authorList>
            <person name="Podell S."/>
        </authorList>
    </citation>
    <scope>NUCLEOTIDE SEQUENCE</scope>
    <source>
        <strain evidence="1">Hildebrandi</strain>
    </source>
</reference>
<name>A0A9K3KYH1_9STRA</name>
<reference evidence="1" key="1">
    <citation type="journal article" date="2021" name="Sci. Rep.">
        <title>Diploid genomic architecture of Nitzschia inconspicua, an elite biomass production diatom.</title>
        <authorList>
            <person name="Oliver A."/>
            <person name="Podell S."/>
            <person name="Pinowska A."/>
            <person name="Traller J.C."/>
            <person name="Smith S.R."/>
            <person name="McClure R."/>
            <person name="Beliaev A."/>
            <person name="Bohutskyi P."/>
            <person name="Hill E.A."/>
            <person name="Rabines A."/>
            <person name="Zheng H."/>
            <person name="Allen L.Z."/>
            <person name="Kuo A."/>
            <person name="Grigoriev I.V."/>
            <person name="Allen A.E."/>
            <person name="Hazlebeck D."/>
            <person name="Allen E.E."/>
        </authorList>
    </citation>
    <scope>NUCLEOTIDE SEQUENCE</scope>
    <source>
        <strain evidence="1">Hildebrandi</strain>
    </source>
</reference>
<accession>A0A9K3KYH1</accession>
<evidence type="ECO:0000313" key="2">
    <source>
        <dbReference type="Proteomes" id="UP000693970"/>
    </source>
</evidence>
<dbReference type="OrthoDB" id="52895at2759"/>
<evidence type="ECO:0000313" key="1">
    <source>
        <dbReference type="EMBL" id="KAG7352041.1"/>
    </source>
</evidence>
<keyword evidence="2" id="KW-1185">Reference proteome</keyword>
<sequence>MTGALQDRTVPKEDSDEKRFCCVRDTSGGEPSCLHNQRRTPTVVTSTQFDDDDVFVAVARAMLYHFEHEKMSERETIFTILQKKEDVRAFLEALEMKYASVLHSDECKEDLATLEMSEMVHQTRSIFLPTLRNVWKESESFGYTASKVFVVPPDEPMAEMDSDEEHYRKPPMTPKNFCLSPITCPNRLDSDAIMEVHEAYLPATSKRPRRSFFAETQSDSIGTVSGESSGMNPFAPGKKFPEFRFEIGRKQQTVTNIFASAKRSNSIVDFGFGTAFASSKPVQSLHLDGFDSMGGFYMPPTSPIRTVSNDLNIDR</sequence>
<dbReference type="AlphaFoldDB" id="A0A9K3KYH1"/>
<protein>
    <submittedName>
        <fullName evidence="1">Uncharacterized protein</fullName>
    </submittedName>
</protein>